<dbReference type="PANTHER" id="PTHR42828:SF3">
    <property type="entry name" value="THREONYLCARBAMOYL-AMP SYNTHASE"/>
    <property type="match status" value="1"/>
</dbReference>
<dbReference type="PANTHER" id="PTHR42828">
    <property type="entry name" value="DHBP SYNTHASE RIBB-LIKE ALPHA/BETA DOMAIN-CONTAINING PROTEIN"/>
    <property type="match status" value="1"/>
</dbReference>
<evidence type="ECO:0000313" key="3">
    <source>
        <dbReference type="Proteomes" id="UP000068905"/>
    </source>
</evidence>
<dbReference type="OrthoDB" id="9781656at2"/>
<dbReference type="Gene3D" id="3.90.870.10">
    <property type="entry name" value="DHBP synthase"/>
    <property type="match status" value="1"/>
</dbReference>
<dbReference type="EMBL" id="CP006911">
    <property type="protein sequence ID" value="ALE02283.1"/>
    <property type="molecule type" value="Genomic_DNA"/>
</dbReference>
<gene>
    <name evidence="2" type="ORF">W908_06900</name>
</gene>
<evidence type="ECO:0000259" key="1">
    <source>
        <dbReference type="PROSITE" id="PS51163"/>
    </source>
</evidence>
<dbReference type="NCBIfam" id="TIGR00057">
    <property type="entry name" value="L-threonylcarbamoyladenylate synthase"/>
    <property type="match status" value="1"/>
</dbReference>
<dbReference type="KEGG" id="tsn:W908_06900"/>
<proteinExistence type="predicted"/>
<dbReference type="InterPro" id="IPR017945">
    <property type="entry name" value="DHBP_synth_RibB-like_a/b_dom"/>
</dbReference>
<dbReference type="AlphaFoldDB" id="A0A0M4L4T3"/>
<dbReference type="Proteomes" id="UP000068905">
    <property type="component" value="Chromosome"/>
</dbReference>
<dbReference type="InterPro" id="IPR006070">
    <property type="entry name" value="Sua5-like_dom"/>
</dbReference>
<organism evidence="2 3">
    <name type="scientific">Candidatus Pseudothioglobus singularis PS1</name>
    <dbReference type="NCBI Taxonomy" id="1125411"/>
    <lineage>
        <taxon>Bacteria</taxon>
        <taxon>Pseudomonadati</taxon>
        <taxon>Pseudomonadota</taxon>
        <taxon>Gammaproteobacteria</taxon>
        <taxon>Candidatus Pseudothioglobaceae</taxon>
        <taxon>Candidatus Pseudothioglobus</taxon>
    </lineage>
</organism>
<dbReference type="GO" id="GO:0003725">
    <property type="term" value="F:double-stranded RNA binding"/>
    <property type="evidence" value="ECO:0007669"/>
    <property type="project" value="InterPro"/>
</dbReference>
<name>A0A0M4L4T3_9GAMM</name>
<evidence type="ECO:0000313" key="2">
    <source>
        <dbReference type="EMBL" id="ALE02283.1"/>
    </source>
</evidence>
<dbReference type="STRING" id="1125411.W908_06900"/>
<reference evidence="2 3" key="1">
    <citation type="journal article" date="2015" name="Genome Announc.">
        <title>Genome Sequence of 'Candidatus Thioglobus singularis' Strain PS1, a Mixotroph from the SUP05 Clade of Marine Gammaproteobacteria.</title>
        <authorList>
            <person name="Marshall K.T."/>
            <person name="Morris R.M."/>
        </authorList>
    </citation>
    <scope>NUCLEOTIDE SEQUENCE [LARGE SCALE GENOMIC DNA]</scope>
    <source>
        <strain evidence="2 3">PS1</strain>
    </source>
</reference>
<sequence length="204" mass="22630">MALFLDIHPENPQSRLISKVTETLKSGAVIAYPTDSGYALGCALGNKNAMDRIIKIRQLKRHHHFTLMLKDLSHVGEYAKLNNSGFRLLKKILPGAYTFILEGTKDIPNRLLNGNRKTIGVRVSSNAIVQSILEDLMEPMMSVSLIMKGYEFYHGNDVKTVLNNSIDLIIDSGHCPPQPTTVIDISENDVIILREGAGSLEFVN</sequence>
<dbReference type="RefSeq" id="WP_053820482.1">
    <property type="nucleotide sequence ID" value="NZ_CP006911.1"/>
</dbReference>
<accession>A0A0M4L4T3</accession>
<dbReference type="PROSITE" id="PS51163">
    <property type="entry name" value="YRDC"/>
    <property type="match status" value="1"/>
</dbReference>
<dbReference type="PATRIC" id="fig|1125411.7.peg.1359"/>
<dbReference type="SUPFAM" id="SSF55821">
    <property type="entry name" value="YrdC/RibB"/>
    <property type="match status" value="1"/>
</dbReference>
<dbReference type="Pfam" id="PF01300">
    <property type="entry name" value="Sua5_yciO_yrdC"/>
    <property type="match status" value="1"/>
</dbReference>
<protein>
    <submittedName>
        <fullName evidence="2">Translation factor Sua5</fullName>
    </submittedName>
</protein>
<feature type="domain" description="YrdC-like" evidence="1">
    <location>
        <begin position="14"/>
        <end position="198"/>
    </location>
</feature>
<dbReference type="InterPro" id="IPR052532">
    <property type="entry name" value="SUA5_domain"/>
</dbReference>
<keyword evidence="3" id="KW-1185">Reference proteome</keyword>